<sequence length="209" mass="23807">MMTLFTFDRAPEFAHGFVRDIRIRWALEEAALPYRVESVPFEPRRHLAQQPFGQVPFFRDGEVELFESGAILLHLGELSERLLPRAATARAQAISWLFAALNTVELSAYRLFRYRLQQSPDEPIWRGDVQATLNRCLTHMETVLQNREWLAGDFSVADIAMSDVLRLVGHLGVLADYPACRDYVARASARPAFIKAHQDQLAHFARNAG</sequence>
<dbReference type="InterPro" id="IPR004046">
    <property type="entry name" value="GST_C"/>
</dbReference>
<dbReference type="PROSITE" id="PS50405">
    <property type="entry name" value="GST_CTER"/>
    <property type="match status" value="1"/>
</dbReference>
<feature type="domain" description="GST C-terminal" evidence="2">
    <location>
        <begin position="86"/>
        <end position="209"/>
    </location>
</feature>
<proteinExistence type="predicted"/>
<dbReference type="Pfam" id="PF02798">
    <property type="entry name" value="GST_N"/>
    <property type="match status" value="1"/>
</dbReference>
<evidence type="ECO:0000313" key="4">
    <source>
        <dbReference type="Proteomes" id="UP000218644"/>
    </source>
</evidence>
<dbReference type="CDD" id="cd03046">
    <property type="entry name" value="GST_N_GTT1_like"/>
    <property type="match status" value="1"/>
</dbReference>
<dbReference type="Pfam" id="PF14497">
    <property type="entry name" value="GST_C_3"/>
    <property type="match status" value="1"/>
</dbReference>
<dbReference type="EMBL" id="NSJD01000001">
    <property type="protein sequence ID" value="PAT41490.1"/>
    <property type="molecule type" value="Genomic_DNA"/>
</dbReference>
<dbReference type="Proteomes" id="UP000218644">
    <property type="component" value="Unassembled WGS sequence"/>
</dbReference>
<dbReference type="PANTHER" id="PTHR44051:SF8">
    <property type="entry name" value="GLUTATHIONE S-TRANSFERASE GSTA"/>
    <property type="match status" value="1"/>
</dbReference>
<dbReference type="SFLD" id="SFLDS00019">
    <property type="entry name" value="Glutathione_Transferase_(cytos"/>
    <property type="match status" value="1"/>
</dbReference>
<dbReference type="SUPFAM" id="SSF47616">
    <property type="entry name" value="GST C-terminal domain-like"/>
    <property type="match status" value="1"/>
</dbReference>
<dbReference type="InterPro" id="IPR040079">
    <property type="entry name" value="Glutathione_S-Trfase"/>
</dbReference>
<dbReference type="GO" id="GO:0016740">
    <property type="term" value="F:transferase activity"/>
    <property type="evidence" value="ECO:0007669"/>
    <property type="project" value="UniProtKB-KW"/>
</dbReference>
<reference evidence="3 4" key="1">
    <citation type="submission" date="2017-08" db="EMBL/GenBank/DDBJ databases">
        <title>WGS of Clinical strains of the CDC Group NO-1 linked to zoonotic infections in humans.</title>
        <authorList>
            <person name="Bernier A.-M."/>
            <person name="Bernard K."/>
        </authorList>
    </citation>
    <scope>NUCLEOTIDE SEQUENCE [LARGE SCALE GENOMIC DNA]</scope>
    <source>
        <strain evidence="3 4">NML79-0751</strain>
    </source>
</reference>
<keyword evidence="3" id="KW-0808">Transferase</keyword>
<dbReference type="PANTHER" id="PTHR44051">
    <property type="entry name" value="GLUTATHIONE S-TRANSFERASE-RELATED"/>
    <property type="match status" value="1"/>
</dbReference>
<dbReference type="Gene3D" id="1.20.1050.10">
    <property type="match status" value="1"/>
</dbReference>
<organism evidence="3 4">
    <name type="scientific">Vandammella animalimorsus</name>
    <dbReference type="NCBI Taxonomy" id="2029117"/>
    <lineage>
        <taxon>Bacteria</taxon>
        <taxon>Pseudomonadati</taxon>
        <taxon>Pseudomonadota</taxon>
        <taxon>Betaproteobacteria</taxon>
        <taxon>Burkholderiales</taxon>
        <taxon>Comamonadaceae</taxon>
        <taxon>Vandammella</taxon>
    </lineage>
</organism>
<dbReference type="InterPro" id="IPR010987">
    <property type="entry name" value="Glutathione-S-Trfase_C-like"/>
</dbReference>
<dbReference type="InterPro" id="IPR004045">
    <property type="entry name" value="Glutathione_S-Trfase_N"/>
</dbReference>
<dbReference type="SFLD" id="SFLDG00358">
    <property type="entry name" value="Main_(cytGST)"/>
    <property type="match status" value="1"/>
</dbReference>
<dbReference type="Gene3D" id="3.40.30.10">
    <property type="entry name" value="Glutaredoxin"/>
    <property type="match status" value="1"/>
</dbReference>
<dbReference type="RefSeq" id="WP_095555942.1">
    <property type="nucleotide sequence ID" value="NZ_NSJD01000001.1"/>
</dbReference>
<dbReference type="FunFam" id="3.40.30.10:FF:000331">
    <property type="entry name" value="Glutathione S-transferase"/>
    <property type="match status" value="1"/>
</dbReference>
<feature type="domain" description="GST N-terminal" evidence="1">
    <location>
        <begin position="22"/>
        <end position="83"/>
    </location>
</feature>
<name>A0A2A2ASD8_9BURK</name>
<comment type="caution">
    <text evidence="3">The sequence shown here is derived from an EMBL/GenBank/DDBJ whole genome shotgun (WGS) entry which is preliminary data.</text>
</comment>
<accession>A0A2A2ASD8</accession>
<evidence type="ECO:0000259" key="1">
    <source>
        <dbReference type="PROSITE" id="PS50404"/>
    </source>
</evidence>
<dbReference type="AlphaFoldDB" id="A0A2A2ASD8"/>
<dbReference type="SUPFAM" id="SSF52833">
    <property type="entry name" value="Thioredoxin-like"/>
    <property type="match status" value="1"/>
</dbReference>
<evidence type="ECO:0000259" key="2">
    <source>
        <dbReference type="PROSITE" id="PS50405"/>
    </source>
</evidence>
<gene>
    <name evidence="3" type="ORF">CK623_00690</name>
</gene>
<dbReference type="InterPro" id="IPR036282">
    <property type="entry name" value="Glutathione-S-Trfase_C_sf"/>
</dbReference>
<evidence type="ECO:0000313" key="3">
    <source>
        <dbReference type="EMBL" id="PAT41490.1"/>
    </source>
</evidence>
<dbReference type="CDD" id="cd03207">
    <property type="entry name" value="GST_C_8"/>
    <property type="match status" value="1"/>
</dbReference>
<dbReference type="PROSITE" id="PS50404">
    <property type="entry name" value="GST_NTER"/>
    <property type="match status" value="1"/>
</dbReference>
<dbReference type="InterPro" id="IPR036249">
    <property type="entry name" value="Thioredoxin-like_sf"/>
</dbReference>
<protein>
    <submittedName>
        <fullName evidence="3">Glutathione S-transferase</fullName>
    </submittedName>
</protein>